<reference evidence="2 3" key="1">
    <citation type="journal article" date="2018" name="Int. J. Syst. Evol. Microbiol.">
        <title>Methylomusa anaerophila gen. nov., sp. nov., an anaerobic methanol-utilizing bacterium isolated from a microbial fuel cell.</title>
        <authorList>
            <person name="Amano N."/>
            <person name="Yamamuro A."/>
            <person name="Miyahara M."/>
            <person name="Kouzuma A."/>
            <person name="Abe T."/>
            <person name="Watanabe K."/>
        </authorList>
    </citation>
    <scope>NUCLEOTIDE SEQUENCE [LARGE SCALE GENOMIC DNA]</scope>
    <source>
        <strain evidence="2 3">MMFC1</strain>
    </source>
</reference>
<evidence type="ECO:0000313" key="2">
    <source>
        <dbReference type="EMBL" id="BBB89757.1"/>
    </source>
</evidence>
<keyword evidence="1" id="KW-0812">Transmembrane</keyword>
<proteinExistence type="predicted"/>
<dbReference type="AlphaFoldDB" id="A0A348AFA9"/>
<name>A0A348AFA9_9FIRM</name>
<evidence type="ECO:0008006" key="4">
    <source>
        <dbReference type="Google" id="ProtNLM"/>
    </source>
</evidence>
<evidence type="ECO:0000256" key="1">
    <source>
        <dbReference type="SAM" id="Phobius"/>
    </source>
</evidence>
<protein>
    <recommendedName>
        <fullName evidence="4">DUF4321 domain-containing protein</fullName>
    </recommendedName>
</protein>
<keyword evidence="1" id="KW-0472">Membrane</keyword>
<dbReference type="InterPro" id="IPR025470">
    <property type="entry name" value="DUF4321"/>
</dbReference>
<dbReference type="KEGG" id="mana:MAMMFC1_00391"/>
<gene>
    <name evidence="2" type="ORF">MAMMFC1_00391</name>
</gene>
<keyword evidence="3" id="KW-1185">Reference proteome</keyword>
<organism evidence="2 3">
    <name type="scientific">Methylomusa anaerophila</name>
    <dbReference type="NCBI Taxonomy" id="1930071"/>
    <lineage>
        <taxon>Bacteria</taxon>
        <taxon>Bacillati</taxon>
        <taxon>Bacillota</taxon>
        <taxon>Negativicutes</taxon>
        <taxon>Selenomonadales</taxon>
        <taxon>Sporomusaceae</taxon>
        <taxon>Methylomusa</taxon>
    </lineage>
</organism>
<feature type="transmembrane region" description="Helical" evidence="1">
    <location>
        <begin position="65"/>
        <end position="92"/>
    </location>
</feature>
<evidence type="ECO:0000313" key="3">
    <source>
        <dbReference type="Proteomes" id="UP000276437"/>
    </source>
</evidence>
<dbReference type="EMBL" id="AP018449">
    <property type="protein sequence ID" value="BBB89757.1"/>
    <property type="molecule type" value="Genomic_DNA"/>
</dbReference>
<keyword evidence="1" id="KW-1133">Transmembrane helix</keyword>
<sequence>MKNDRGNSSGSKSWGMMALFLITGAVLGGILGEFAANSSFLTGVAPYLVKQFPIFDLPPVTVNLYVIKFVLGFALYPNLMSILGIIAAIVLFRRF</sequence>
<dbReference type="Proteomes" id="UP000276437">
    <property type="component" value="Chromosome"/>
</dbReference>
<dbReference type="RefSeq" id="WP_324332298.1">
    <property type="nucleotide sequence ID" value="NZ_AP018449.1"/>
</dbReference>
<accession>A0A348AFA9</accession>
<dbReference type="Pfam" id="PF14209">
    <property type="entry name" value="DUF4321"/>
    <property type="match status" value="1"/>
</dbReference>